<dbReference type="Gene3D" id="3.40.50.1820">
    <property type="entry name" value="alpha/beta hydrolase"/>
    <property type="match status" value="1"/>
</dbReference>
<name>A0A4P9WB66_9FUNG</name>
<keyword evidence="2" id="KW-1185">Reference proteome</keyword>
<dbReference type="PANTHER" id="PTHR32268">
    <property type="entry name" value="HOMOSERINE O-ACETYLTRANSFERASE"/>
    <property type="match status" value="1"/>
</dbReference>
<protein>
    <submittedName>
        <fullName evidence="1">Alpha/Beta hydrolase protein</fullName>
    </submittedName>
</protein>
<dbReference type="EMBL" id="KZ997364">
    <property type="protein sequence ID" value="RKO87516.1"/>
    <property type="molecule type" value="Genomic_DNA"/>
</dbReference>
<organism evidence="1 2">
    <name type="scientific">Blyttiomyces helicus</name>
    <dbReference type="NCBI Taxonomy" id="388810"/>
    <lineage>
        <taxon>Eukaryota</taxon>
        <taxon>Fungi</taxon>
        <taxon>Fungi incertae sedis</taxon>
        <taxon>Chytridiomycota</taxon>
        <taxon>Chytridiomycota incertae sedis</taxon>
        <taxon>Chytridiomycetes</taxon>
        <taxon>Chytridiomycetes incertae sedis</taxon>
        <taxon>Blyttiomyces</taxon>
    </lineage>
</organism>
<reference evidence="2" key="1">
    <citation type="journal article" date="2018" name="Nat. Microbiol.">
        <title>Leveraging single-cell genomics to expand the fungal tree of life.</title>
        <authorList>
            <person name="Ahrendt S.R."/>
            <person name="Quandt C.A."/>
            <person name="Ciobanu D."/>
            <person name="Clum A."/>
            <person name="Salamov A."/>
            <person name="Andreopoulos B."/>
            <person name="Cheng J.F."/>
            <person name="Woyke T."/>
            <person name="Pelin A."/>
            <person name="Henrissat B."/>
            <person name="Reynolds N.K."/>
            <person name="Benny G.L."/>
            <person name="Smith M.E."/>
            <person name="James T.Y."/>
            <person name="Grigoriev I.V."/>
        </authorList>
    </citation>
    <scope>NUCLEOTIDE SEQUENCE [LARGE SCALE GENOMIC DNA]</scope>
</reference>
<gene>
    <name evidence="1" type="ORF">BDK51DRAFT_24385</name>
</gene>
<dbReference type="InterPro" id="IPR029058">
    <property type="entry name" value="AB_hydrolase_fold"/>
</dbReference>
<proteinExistence type="predicted"/>
<accession>A0A4P9WB66</accession>
<evidence type="ECO:0000313" key="2">
    <source>
        <dbReference type="Proteomes" id="UP000269721"/>
    </source>
</evidence>
<dbReference type="InterPro" id="IPR008220">
    <property type="entry name" value="HAT_MetX-like"/>
</dbReference>
<sequence length="88" mass="9922">MLKQPVDYETFALGDFALQEGQTLRNAWLAYKTYGSPDKPCIVFPTWYSGTHKDNEWLIGPNLTLNTNDYFIVCPNMFGNGLSPSPSN</sequence>
<keyword evidence="1" id="KW-0378">Hydrolase</keyword>
<evidence type="ECO:0000313" key="1">
    <source>
        <dbReference type="EMBL" id="RKO87516.1"/>
    </source>
</evidence>
<dbReference type="GO" id="GO:0016787">
    <property type="term" value="F:hydrolase activity"/>
    <property type="evidence" value="ECO:0007669"/>
    <property type="project" value="UniProtKB-KW"/>
</dbReference>
<dbReference type="OrthoDB" id="9972683at2759"/>
<dbReference type="SUPFAM" id="SSF53474">
    <property type="entry name" value="alpha/beta-Hydrolases"/>
    <property type="match status" value="1"/>
</dbReference>
<dbReference type="AlphaFoldDB" id="A0A4P9WB66"/>
<feature type="non-terminal residue" evidence="1">
    <location>
        <position position="88"/>
    </location>
</feature>
<dbReference type="GO" id="GO:0016747">
    <property type="term" value="F:acyltransferase activity, transferring groups other than amino-acyl groups"/>
    <property type="evidence" value="ECO:0007669"/>
    <property type="project" value="InterPro"/>
</dbReference>
<dbReference type="PANTHER" id="PTHR32268:SF15">
    <property type="entry name" value="HOMOSERINE ACETYLTRANSFERASE FAMILY PROTEIN (AFU_ORTHOLOGUE AFUA_1G15350)"/>
    <property type="match status" value="1"/>
</dbReference>
<dbReference type="Proteomes" id="UP000269721">
    <property type="component" value="Unassembled WGS sequence"/>
</dbReference>